<gene>
    <name evidence="1" type="ORF">KDA27_14290</name>
</gene>
<comment type="caution">
    <text evidence="1">The sequence shown here is derived from an EMBL/GenBank/DDBJ whole genome shotgun (WGS) entry which is preliminary data.</text>
</comment>
<dbReference type="AlphaFoldDB" id="A0A956NCY4"/>
<name>A0A956NCY4_UNCEI</name>
<proteinExistence type="predicted"/>
<dbReference type="Proteomes" id="UP000739538">
    <property type="component" value="Unassembled WGS sequence"/>
</dbReference>
<protein>
    <submittedName>
        <fullName evidence="1">Uncharacterized protein</fullName>
    </submittedName>
</protein>
<accession>A0A956NCY4</accession>
<evidence type="ECO:0000313" key="1">
    <source>
        <dbReference type="EMBL" id="MCA9756970.1"/>
    </source>
</evidence>
<reference evidence="1" key="2">
    <citation type="journal article" date="2021" name="Microbiome">
        <title>Successional dynamics and alternative stable states in a saline activated sludge microbial community over 9 years.</title>
        <authorList>
            <person name="Wang Y."/>
            <person name="Ye J."/>
            <person name="Ju F."/>
            <person name="Liu L."/>
            <person name="Boyd J.A."/>
            <person name="Deng Y."/>
            <person name="Parks D.H."/>
            <person name="Jiang X."/>
            <person name="Yin X."/>
            <person name="Woodcroft B.J."/>
            <person name="Tyson G.W."/>
            <person name="Hugenholtz P."/>
            <person name="Polz M.F."/>
            <person name="Zhang T."/>
        </authorList>
    </citation>
    <scope>NUCLEOTIDE SEQUENCE</scope>
    <source>
        <strain evidence="1">HKST-UBA02</strain>
    </source>
</reference>
<organism evidence="1 2">
    <name type="scientific">Eiseniibacteriota bacterium</name>
    <dbReference type="NCBI Taxonomy" id="2212470"/>
    <lineage>
        <taxon>Bacteria</taxon>
        <taxon>Candidatus Eiseniibacteriota</taxon>
    </lineage>
</organism>
<sequence>MNLDLGVGGFVSIPGASEPCGDVLLNADGRVEAGYAWQGEGVQEPYYGAFAECYSGEAAVCAVFFDFSQVSESQSGQTMDVFVWDDANGEPGAILAVVSDVDPGPIASWPDFSRHSVTVPELPCTESAWWVGYWGDWPGESYGWAIGADLDGPGGCPLTNIAPGIGLPSGWQNVSVVWGPTTALDIGAEVLECSPTPIVTSSWGRVRALYSRD</sequence>
<reference evidence="1" key="1">
    <citation type="submission" date="2020-04" db="EMBL/GenBank/DDBJ databases">
        <authorList>
            <person name="Zhang T."/>
        </authorList>
    </citation>
    <scope>NUCLEOTIDE SEQUENCE</scope>
    <source>
        <strain evidence="1">HKST-UBA02</strain>
    </source>
</reference>
<evidence type="ECO:0000313" key="2">
    <source>
        <dbReference type="Proteomes" id="UP000739538"/>
    </source>
</evidence>
<dbReference type="EMBL" id="JAGQHS010000075">
    <property type="protein sequence ID" value="MCA9756970.1"/>
    <property type="molecule type" value="Genomic_DNA"/>
</dbReference>